<feature type="region of interest" description="Disordered" evidence="1">
    <location>
        <begin position="36"/>
        <end position="60"/>
    </location>
</feature>
<gene>
    <name evidence="2" type="ORF">LMG29542_06771</name>
</gene>
<feature type="compositionally biased region" description="Basic and acidic residues" evidence="1">
    <location>
        <begin position="42"/>
        <end position="60"/>
    </location>
</feature>
<accession>A0A6J5F0U3</accession>
<reference evidence="2 3" key="1">
    <citation type="submission" date="2020-04" db="EMBL/GenBank/DDBJ databases">
        <authorList>
            <person name="De Canck E."/>
        </authorList>
    </citation>
    <scope>NUCLEOTIDE SEQUENCE [LARGE SCALE GENOMIC DNA]</scope>
    <source>
        <strain evidence="2 3">LMG 29542</strain>
    </source>
</reference>
<keyword evidence="3" id="KW-1185">Reference proteome</keyword>
<dbReference type="EMBL" id="CADIKH010000056">
    <property type="protein sequence ID" value="CAB3772023.1"/>
    <property type="molecule type" value="Genomic_DNA"/>
</dbReference>
<proteinExistence type="predicted"/>
<sequence>MTFRQPCLKRHLDGFPQAWISFSRPLYAGRRLPSNPISGKLVPEDGNARGFDDKSLDYDA</sequence>
<dbReference type="AlphaFoldDB" id="A0A6J5F0U3"/>
<evidence type="ECO:0000313" key="3">
    <source>
        <dbReference type="Proteomes" id="UP000494363"/>
    </source>
</evidence>
<dbReference type="Proteomes" id="UP000494363">
    <property type="component" value="Unassembled WGS sequence"/>
</dbReference>
<protein>
    <submittedName>
        <fullName evidence="2">Uncharacterized protein</fullName>
    </submittedName>
</protein>
<evidence type="ECO:0000313" key="2">
    <source>
        <dbReference type="EMBL" id="CAB3772023.1"/>
    </source>
</evidence>
<evidence type="ECO:0000256" key="1">
    <source>
        <dbReference type="SAM" id="MobiDB-lite"/>
    </source>
</evidence>
<organism evidence="2 3">
    <name type="scientific">Paraburkholderia humisilvae</name>
    <dbReference type="NCBI Taxonomy" id="627669"/>
    <lineage>
        <taxon>Bacteria</taxon>
        <taxon>Pseudomonadati</taxon>
        <taxon>Pseudomonadota</taxon>
        <taxon>Betaproteobacteria</taxon>
        <taxon>Burkholderiales</taxon>
        <taxon>Burkholderiaceae</taxon>
        <taxon>Paraburkholderia</taxon>
    </lineage>
</organism>
<name>A0A6J5F0U3_9BURK</name>